<protein>
    <submittedName>
        <fullName evidence="4">Beta-lactamase/transpeptidase-like protein</fullName>
    </submittedName>
</protein>
<evidence type="ECO:0000259" key="3">
    <source>
        <dbReference type="Pfam" id="PF00144"/>
    </source>
</evidence>
<dbReference type="RefSeq" id="XP_018069423.1">
    <property type="nucleotide sequence ID" value="XM_018212077.1"/>
</dbReference>
<keyword evidence="2" id="KW-0378">Hydrolase</keyword>
<accession>A0A194X4F6</accession>
<evidence type="ECO:0000256" key="2">
    <source>
        <dbReference type="ARBA" id="ARBA00022801"/>
    </source>
</evidence>
<dbReference type="AlphaFoldDB" id="A0A194X4F6"/>
<comment type="similarity">
    <text evidence="1">Belongs to the class-A beta-lactamase family.</text>
</comment>
<dbReference type="PANTHER" id="PTHR43283">
    <property type="entry name" value="BETA-LACTAMASE-RELATED"/>
    <property type="match status" value="1"/>
</dbReference>
<dbReference type="GO" id="GO:0016787">
    <property type="term" value="F:hydrolase activity"/>
    <property type="evidence" value="ECO:0007669"/>
    <property type="project" value="UniProtKB-KW"/>
</dbReference>
<dbReference type="SUPFAM" id="SSF56601">
    <property type="entry name" value="beta-lactamase/transpeptidase-like"/>
    <property type="match status" value="1"/>
</dbReference>
<evidence type="ECO:0000313" key="5">
    <source>
        <dbReference type="Proteomes" id="UP000070700"/>
    </source>
</evidence>
<dbReference type="Pfam" id="PF00144">
    <property type="entry name" value="Beta-lactamase"/>
    <property type="match status" value="1"/>
</dbReference>
<dbReference type="InterPro" id="IPR050789">
    <property type="entry name" value="Diverse_Enzym_Activities"/>
</dbReference>
<dbReference type="InterPro" id="IPR001466">
    <property type="entry name" value="Beta-lactam-related"/>
</dbReference>
<feature type="domain" description="Beta-lactamase-related" evidence="3">
    <location>
        <begin position="23"/>
        <end position="405"/>
    </location>
</feature>
<dbReference type="KEGG" id="psco:LY89DRAFT_649704"/>
<dbReference type="InParanoid" id="A0A194X4F6"/>
<dbReference type="OrthoDB" id="428260at2759"/>
<dbReference type="InterPro" id="IPR012338">
    <property type="entry name" value="Beta-lactam/transpept-like"/>
</dbReference>
<dbReference type="EMBL" id="KQ947419">
    <property type="protein sequence ID" value="KUJ15068.1"/>
    <property type="molecule type" value="Genomic_DNA"/>
</dbReference>
<dbReference type="PANTHER" id="PTHR43283:SF17">
    <property type="entry name" value="(LOVD), PUTATIVE (AFU_ORTHOLOGUE AFUA_5G00920)-RELATED"/>
    <property type="match status" value="1"/>
</dbReference>
<reference evidence="4 5" key="1">
    <citation type="submission" date="2015-10" db="EMBL/GenBank/DDBJ databases">
        <title>Full genome of DAOMC 229536 Phialocephala scopiformis, a fungal endophyte of spruce producing the potent anti-insectan compound rugulosin.</title>
        <authorList>
            <consortium name="DOE Joint Genome Institute"/>
            <person name="Walker A.K."/>
            <person name="Frasz S.L."/>
            <person name="Seifert K.A."/>
            <person name="Miller J.D."/>
            <person name="Mondo S.J."/>
            <person name="Labutti K."/>
            <person name="Lipzen A."/>
            <person name="Dockter R."/>
            <person name="Kennedy M."/>
            <person name="Grigoriev I.V."/>
            <person name="Spatafora J.W."/>
        </authorList>
    </citation>
    <scope>NUCLEOTIDE SEQUENCE [LARGE SCALE GENOMIC DNA]</scope>
    <source>
        <strain evidence="4 5">CBS 120377</strain>
    </source>
</reference>
<sequence length="415" mass="44749">MPDTKALEVWGDELDKATARGSKVMPGVVAAAVDKTGKIIYSKTSGFTSVLPRAQPIALDSTFVVASCTKIISSVATLQCVERGLISLDEPVEKYLPELAELPLLTTDKPFAPAGPGGRGETLSVDDISFKLRSVKNKITLRQLLTHTFGVSYDVLDLRLQAWRQSRGEVPIALNGNIVEGFAVPLVHEPGSNWCYGGGCDWAGLLVGRLNKTTFGQFLEDNMFRPLGMKSSTFHLEKAEHVQEKLVTMSVRGGLEAGELVAGDNGLLDPVKEEMGGGGLYSTVPDFLKVLGDLISDKPVLLKPETIDLLFTPKLEVGGDAFETMNAQGWKLWGHWIPDSGVKLNHGMGSALTTEEVKASGVPKGTITWAGYAGPIWEANRERGVAWFYATQVLPFGDVESGRRAEAFGKAVFAD</sequence>
<dbReference type="GeneID" id="28821803"/>
<keyword evidence="5" id="KW-1185">Reference proteome</keyword>
<gene>
    <name evidence="4" type="ORF">LY89DRAFT_649704</name>
</gene>
<dbReference type="Gene3D" id="3.40.710.10">
    <property type="entry name" value="DD-peptidase/beta-lactamase superfamily"/>
    <property type="match status" value="1"/>
</dbReference>
<evidence type="ECO:0000256" key="1">
    <source>
        <dbReference type="ARBA" id="ARBA00009009"/>
    </source>
</evidence>
<proteinExistence type="inferred from homology"/>
<evidence type="ECO:0000313" key="4">
    <source>
        <dbReference type="EMBL" id="KUJ15068.1"/>
    </source>
</evidence>
<organism evidence="4 5">
    <name type="scientific">Mollisia scopiformis</name>
    <name type="common">Conifer needle endophyte fungus</name>
    <name type="synonym">Phialocephala scopiformis</name>
    <dbReference type="NCBI Taxonomy" id="149040"/>
    <lineage>
        <taxon>Eukaryota</taxon>
        <taxon>Fungi</taxon>
        <taxon>Dikarya</taxon>
        <taxon>Ascomycota</taxon>
        <taxon>Pezizomycotina</taxon>
        <taxon>Leotiomycetes</taxon>
        <taxon>Helotiales</taxon>
        <taxon>Mollisiaceae</taxon>
        <taxon>Mollisia</taxon>
    </lineage>
</organism>
<dbReference type="Proteomes" id="UP000070700">
    <property type="component" value="Unassembled WGS sequence"/>
</dbReference>
<name>A0A194X4F6_MOLSC</name>